<protein>
    <submittedName>
        <fullName evidence="1">Uncharacterized protein</fullName>
    </submittedName>
</protein>
<accession>A0A5J6MV45</accession>
<sequence length="116" mass="12634">MVADTVFASAGSRVGAGIPAAALFDLLLTLDTHRQEEDRLNLFDWVMALPADLDPALAARAVLDYQSGHPGPVLSAPLHRLLDIVSQFSPSRLARFAGERRRSRLHPSSSFEESLI</sequence>
<dbReference type="AlphaFoldDB" id="A0A5J6MV45"/>
<keyword evidence="2" id="KW-1185">Reference proteome</keyword>
<dbReference type="KEGG" id="hadh:FRZ61_05330"/>
<evidence type="ECO:0000313" key="1">
    <source>
        <dbReference type="EMBL" id="QEX20615.1"/>
    </source>
</evidence>
<evidence type="ECO:0000313" key="2">
    <source>
        <dbReference type="Proteomes" id="UP000325797"/>
    </source>
</evidence>
<reference evidence="1 2" key="1">
    <citation type="submission" date="2019-08" db="EMBL/GenBank/DDBJ databases">
        <title>Hyperibacter terrae gen. nov., sp. nov. and Hyperibacter viscosus sp. nov., two new members in the family Rhodospirillaceae isolated from the rhizosphere of Hypericum perforatum.</title>
        <authorList>
            <person name="Noviana Z."/>
        </authorList>
    </citation>
    <scope>NUCLEOTIDE SEQUENCE [LARGE SCALE GENOMIC DNA]</scope>
    <source>
        <strain evidence="1 2">R5959</strain>
    </source>
</reference>
<dbReference type="EMBL" id="CP042582">
    <property type="protein sequence ID" value="QEX20615.1"/>
    <property type="molecule type" value="Genomic_DNA"/>
</dbReference>
<name>A0A5J6MV45_9PROT</name>
<proteinExistence type="predicted"/>
<gene>
    <name evidence="1" type="ORF">FRZ61_05330</name>
</gene>
<dbReference type="Proteomes" id="UP000325797">
    <property type="component" value="Chromosome"/>
</dbReference>
<organism evidence="1 2">
    <name type="scientific">Hypericibacter adhaerens</name>
    <dbReference type="NCBI Taxonomy" id="2602016"/>
    <lineage>
        <taxon>Bacteria</taxon>
        <taxon>Pseudomonadati</taxon>
        <taxon>Pseudomonadota</taxon>
        <taxon>Alphaproteobacteria</taxon>
        <taxon>Rhodospirillales</taxon>
        <taxon>Dongiaceae</taxon>
        <taxon>Hypericibacter</taxon>
    </lineage>
</organism>